<feature type="region of interest" description="Disordered" evidence="1">
    <location>
        <begin position="1"/>
        <end position="31"/>
    </location>
</feature>
<sequence>MTILDVSRPGTDADAPAVDRPRKGSTAGTGWAKAYCGPAHGHTWRRVENGSWPARVVLPGRTGPMEYRLVHDIRAHRPARDHLGNTLYMPVPPRHDWGGWTVTE</sequence>
<accession>A0ABY6P2Z1</accession>
<keyword evidence="3" id="KW-1185">Reference proteome</keyword>
<name>A0ABY6P2Z1_9NOCA</name>
<evidence type="ECO:0000313" key="3">
    <source>
        <dbReference type="Proteomes" id="UP001164965"/>
    </source>
</evidence>
<proteinExistence type="predicted"/>
<protein>
    <submittedName>
        <fullName evidence="2">Uncharacterized protein</fullName>
    </submittedName>
</protein>
<dbReference type="Proteomes" id="UP001164965">
    <property type="component" value="Chromosome"/>
</dbReference>
<organism evidence="2 3">
    <name type="scientific">Rhodococcus antarcticus</name>
    <dbReference type="NCBI Taxonomy" id="2987751"/>
    <lineage>
        <taxon>Bacteria</taxon>
        <taxon>Bacillati</taxon>
        <taxon>Actinomycetota</taxon>
        <taxon>Actinomycetes</taxon>
        <taxon>Mycobacteriales</taxon>
        <taxon>Nocardiaceae</taxon>
        <taxon>Rhodococcus</taxon>
    </lineage>
</organism>
<gene>
    <name evidence="2" type="ORF">RHODO2019_06170</name>
</gene>
<evidence type="ECO:0000256" key="1">
    <source>
        <dbReference type="SAM" id="MobiDB-lite"/>
    </source>
</evidence>
<evidence type="ECO:0000313" key="2">
    <source>
        <dbReference type="EMBL" id="UZJ26015.1"/>
    </source>
</evidence>
<reference evidence="2" key="1">
    <citation type="submission" date="2022-10" db="EMBL/GenBank/DDBJ databases">
        <title>Rhodococcus sp.75.</title>
        <authorList>
            <person name="Sun M."/>
        </authorList>
    </citation>
    <scope>NUCLEOTIDE SEQUENCE</scope>
    <source>
        <strain evidence="2">75</strain>
    </source>
</reference>
<dbReference type="EMBL" id="CP110615">
    <property type="protein sequence ID" value="UZJ26015.1"/>
    <property type="molecule type" value="Genomic_DNA"/>
</dbReference>
<dbReference type="RefSeq" id="WP_265384119.1">
    <property type="nucleotide sequence ID" value="NZ_CP110615.1"/>
</dbReference>